<keyword evidence="7" id="KW-0805">Transcription regulation</keyword>
<name>A0A9N9C9Y2_9GLOM</name>
<dbReference type="Pfam" id="PF10497">
    <property type="entry name" value="zf-4CXXC_R1"/>
    <property type="match status" value="1"/>
</dbReference>
<dbReference type="EMBL" id="CAJVPJ010001557">
    <property type="protein sequence ID" value="CAG8595963.1"/>
    <property type="molecule type" value="Genomic_DNA"/>
</dbReference>
<dbReference type="Proteomes" id="UP000789572">
    <property type="component" value="Unassembled WGS sequence"/>
</dbReference>
<proteinExistence type="predicted"/>
<dbReference type="InterPro" id="IPR018866">
    <property type="entry name" value="Znf-4CXXC_R1"/>
</dbReference>
<evidence type="ECO:0000256" key="9">
    <source>
        <dbReference type="ARBA" id="ARBA00023242"/>
    </source>
</evidence>
<keyword evidence="8" id="KW-0804">Transcription</keyword>
<evidence type="ECO:0000256" key="2">
    <source>
        <dbReference type="ARBA" id="ARBA00004496"/>
    </source>
</evidence>
<evidence type="ECO:0000256" key="8">
    <source>
        <dbReference type="ARBA" id="ARBA00023163"/>
    </source>
</evidence>
<protein>
    <submittedName>
        <fullName evidence="12">1050_t:CDS:1</fullName>
    </submittedName>
</protein>
<evidence type="ECO:0000256" key="10">
    <source>
        <dbReference type="SAM" id="MobiDB-lite"/>
    </source>
</evidence>
<organism evidence="12 13">
    <name type="scientific">Paraglomus occultum</name>
    <dbReference type="NCBI Taxonomy" id="144539"/>
    <lineage>
        <taxon>Eukaryota</taxon>
        <taxon>Fungi</taxon>
        <taxon>Fungi incertae sedis</taxon>
        <taxon>Mucoromycota</taxon>
        <taxon>Glomeromycotina</taxon>
        <taxon>Glomeromycetes</taxon>
        <taxon>Paraglomerales</taxon>
        <taxon>Paraglomeraceae</taxon>
        <taxon>Paraglomus</taxon>
    </lineage>
</organism>
<feature type="region of interest" description="Disordered" evidence="10">
    <location>
        <begin position="283"/>
        <end position="321"/>
    </location>
</feature>
<keyword evidence="4" id="KW-1017">Isopeptide bond</keyword>
<keyword evidence="9" id="KW-0539">Nucleus</keyword>
<dbReference type="AlphaFoldDB" id="A0A9N9C9Y2"/>
<dbReference type="PANTHER" id="PTHR31169">
    <property type="entry name" value="OS05G0300700 PROTEIN"/>
    <property type="match status" value="1"/>
</dbReference>
<dbReference type="InterPro" id="IPR040221">
    <property type="entry name" value="CDCA7/CDA7L"/>
</dbReference>
<keyword evidence="3" id="KW-0963">Cytoplasm</keyword>
<dbReference type="GO" id="GO:0006355">
    <property type="term" value="P:regulation of DNA-templated transcription"/>
    <property type="evidence" value="ECO:0007669"/>
    <property type="project" value="InterPro"/>
</dbReference>
<feature type="compositionally biased region" description="Basic and acidic residues" evidence="10">
    <location>
        <begin position="300"/>
        <end position="314"/>
    </location>
</feature>
<feature type="domain" description="Zinc-finger" evidence="11">
    <location>
        <begin position="143"/>
        <end position="189"/>
    </location>
</feature>
<evidence type="ECO:0000256" key="7">
    <source>
        <dbReference type="ARBA" id="ARBA00023015"/>
    </source>
</evidence>
<dbReference type="GO" id="GO:0005634">
    <property type="term" value="C:nucleus"/>
    <property type="evidence" value="ECO:0007669"/>
    <property type="project" value="UniProtKB-SubCell"/>
</dbReference>
<evidence type="ECO:0000256" key="3">
    <source>
        <dbReference type="ARBA" id="ARBA00022490"/>
    </source>
</evidence>
<sequence>MDGPTNTSNGIPTSLTFLTGEEYEAVRRERIERNRALMTQLGLVGTDSLFLGSSPGNKLTIPVNKTRQTRETSGRNSNKTDMAFRSRLRSSGKIDLLKENSLLNKNNVDHGEKKRYHRSKTHKKWVSFRCANPGRRVIGGRVYDSELGTTCHQCRQKTTEEKVSCTYVLSDGSLCPVMFDERCLMGRKGLCPTGILKPVALKKGFDSVMDFLSSMTHFPTEKLATRLSTKNMTKICDESNSAMVNVIHREHVGPEVTDAKVENPLVENKHNLRDYSDFTEYEDEEEMVTTRKSSKRYNGRRKDNEDRCESDKGKRTLYNEN</sequence>
<evidence type="ECO:0000259" key="11">
    <source>
        <dbReference type="Pfam" id="PF10497"/>
    </source>
</evidence>
<evidence type="ECO:0000256" key="6">
    <source>
        <dbReference type="ARBA" id="ARBA00022843"/>
    </source>
</evidence>
<dbReference type="OrthoDB" id="298344at2759"/>
<comment type="subcellular location">
    <subcellularLocation>
        <location evidence="2">Cytoplasm</location>
    </subcellularLocation>
    <subcellularLocation>
        <location evidence="1">Nucleus</location>
    </subcellularLocation>
</comment>
<feature type="non-terminal residue" evidence="12">
    <location>
        <position position="1"/>
    </location>
</feature>
<feature type="region of interest" description="Disordered" evidence="10">
    <location>
        <begin position="55"/>
        <end position="84"/>
    </location>
</feature>
<evidence type="ECO:0000313" key="13">
    <source>
        <dbReference type="Proteomes" id="UP000789572"/>
    </source>
</evidence>
<reference evidence="12" key="1">
    <citation type="submission" date="2021-06" db="EMBL/GenBank/DDBJ databases">
        <authorList>
            <person name="Kallberg Y."/>
            <person name="Tangrot J."/>
            <person name="Rosling A."/>
        </authorList>
    </citation>
    <scope>NUCLEOTIDE SEQUENCE</scope>
    <source>
        <strain evidence="12">IA702</strain>
    </source>
</reference>
<keyword evidence="6" id="KW-0832">Ubl conjugation</keyword>
<evidence type="ECO:0000256" key="4">
    <source>
        <dbReference type="ARBA" id="ARBA00022499"/>
    </source>
</evidence>
<comment type="caution">
    <text evidence="12">The sequence shown here is derived from an EMBL/GenBank/DDBJ whole genome shotgun (WGS) entry which is preliminary data.</text>
</comment>
<dbReference type="GO" id="GO:0005737">
    <property type="term" value="C:cytoplasm"/>
    <property type="evidence" value="ECO:0007669"/>
    <property type="project" value="UniProtKB-SubCell"/>
</dbReference>
<keyword evidence="13" id="KW-1185">Reference proteome</keyword>
<evidence type="ECO:0000256" key="5">
    <source>
        <dbReference type="ARBA" id="ARBA00022553"/>
    </source>
</evidence>
<evidence type="ECO:0000256" key="1">
    <source>
        <dbReference type="ARBA" id="ARBA00004123"/>
    </source>
</evidence>
<evidence type="ECO:0000313" key="12">
    <source>
        <dbReference type="EMBL" id="CAG8595963.1"/>
    </source>
</evidence>
<gene>
    <name evidence="12" type="ORF">POCULU_LOCUS7217</name>
</gene>
<dbReference type="PANTHER" id="PTHR31169:SF8">
    <property type="entry name" value="ZINC-FINGER DOMAIN OF MONOAMINE-OXIDASE A REPRESSOR R1 PROTEIN"/>
    <property type="match status" value="1"/>
</dbReference>
<keyword evidence="5" id="KW-0597">Phosphoprotein</keyword>
<accession>A0A9N9C9Y2</accession>